<evidence type="ECO:0000256" key="2">
    <source>
        <dbReference type="ARBA" id="ARBA00007362"/>
    </source>
</evidence>
<feature type="domain" description="EamA" evidence="8">
    <location>
        <begin position="112"/>
        <end position="246"/>
    </location>
</feature>
<feature type="transmembrane region" description="Helical" evidence="7">
    <location>
        <begin position="230"/>
        <end position="247"/>
    </location>
</feature>
<dbReference type="InterPro" id="IPR000620">
    <property type="entry name" value="EamA_dom"/>
</dbReference>
<keyword evidence="4 7" id="KW-0812">Transmembrane</keyword>
<evidence type="ECO:0000259" key="8">
    <source>
        <dbReference type="Pfam" id="PF00892"/>
    </source>
</evidence>
<dbReference type="PANTHER" id="PTHR32322:SF18">
    <property type="entry name" value="S-ADENOSYLMETHIONINE_S-ADENOSYLHOMOCYSTEINE TRANSPORTER"/>
    <property type="match status" value="1"/>
</dbReference>
<dbReference type="PANTHER" id="PTHR32322">
    <property type="entry name" value="INNER MEMBRANE TRANSPORTER"/>
    <property type="match status" value="1"/>
</dbReference>
<accession>V6J2F7</accession>
<dbReference type="RefSeq" id="WP_023511238.1">
    <property type="nucleotide sequence ID" value="NZ_AWTC01000016.1"/>
</dbReference>
<feature type="transmembrane region" description="Helical" evidence="7">
    <location>
        <begin position="29"/>
        <end position="46"/>
    </location>
</feature>
<comment type="caution">
    <text evidence="9">The sequence shown here is derived from an EMBL/GenBank/DDBJ whole genome shotgun (WGS) entry which is preliminary data.</text>
</comment>
<feature type="domain" description="EamA" evidence="8">
    <location>
        <begin position="5"/>
        <end position="98"/>
    </location>
</feature>
<dbReference type="SUPFAM" id="SSF103481">
    <property type="entry name" value="Multidrug resistance efflux transporter EmrE"/>
    <property type="match status" value="2"/>
</dbReference>
<evidence type="ECO:0000256" key="5">
    <source>
        <dbReference type="ARBA" id="ARBA00022989"/>
    </source>
</evidence>
<dbReference type="GO" id="GO:0005886">
    <property type="term" value="C:plasma membrane"/>
    <property type="evidence" value="ECO:0007669"/>
    <property type="project" value="UniProtKB-SubCell"/>
</dbReference>
<dbReference type="EMBL" id="AWTC01000016">
    <property type="protein sequence ID" value="EST10944.1"/>
    <property type="molecule type" value="Genomic_DNA"/>
</dbReference>
<keyword evidence="3" id="KW-1003">Cell membrane</keyword>
<feature type="transmembrane region" description="Helical" evidence="7">
    <location>
        <begin position="204"/>
        <end position="223"/>
    </location>
</feature>
<dbReference type="InterPro" id="IPR037185">
    <property type="entry name" value="EmrE-like"/>
</dbReference>
<comment type="subcellular location">
    <subcellularLocation>
        <location evidence="1">Cell membrane</location>
        <topology evidence="1">Multi-pass membrane protein</topology>
    </subcellularLocation>
</comment>
<keyword evidence="5 7" id="KW-1133">Transmembrane helix</keyword>
<organism evidence="9 10">
    <name type="scientific">Sporolactobacillus laevolacticus DSM 442</name>
    <dbReference type="NCBI Taxonomy" id="1395513"/>
    <lineage>
        <taxon>Bacteria</taxon>
        <taxon>Bacillati</taxon>
        <taxon>Bacillota</taxon>
        <taxon>Bacilli</taxon>
        <taxon>Bacillales</taxon>
        <taxon>Sporolactobacillaceae</taxon>
        <taxon>Sporolactobacillus</taxon>
    </lineage>
</organism>
<proteinExistence type="inferred from homology"/>
<evidence type="ECO:0000256" key="4">
    <source>
        <dbReference type="ARBA" id="ARBA00022692"/>
    </source>
</evidence>
<evidence type="ECO:0000256" key="7">
    <source>
        <dbReference type="SAM" id="Phobius"/>
    </source>
</evidence>
<keyword evidence="10" id="KW-1185">Reference proteome</keyword>
<evidence type="ECO:0000313" key="10">
    <source>
        <dbReference type="Proteomes" id="UP000018296"/>
    </source>
</evidence>
<feature type="transmembrane region" description="Helical" evidence="7">
    <location>
        <begin position="141"/>
        <end position="162"/>
    </location>
</feature>
<dbReference type="Proteomes" id="UP000018296">
    <property type="component" value="Unassembled WGS sequence"/>
</dbReference>
<dbReference type="OrthoDB" id="9805239at2"/>
<dbReference type="STRING" id="1395513.P343_15080"/>
<dbReference type="eggNOG" id="COG0697">
    <property type="taxonomic scope" value="Bacteria"/>
</dbReference>
<dbReference type="PATRIC" id="fig|1395513.3.peg.3064"/>
<evidence type="ECO:0000256" key="6">
    <source>
        <dbReference type="ARBA" id="ARBA00023136"/>
    </source>
</evidence>
<feature type="transmembrane region" description="Helical" evidence="7">
    <location>
        <begin position="58"/>
        <end position="75"/>
    </location>
</feature>
<feature type="transmembrane region" description="Helical" evidence="7">
    <location>
        <begin position="174"/>
        <end position="192"/>
    </location>
</feature>
<evidence type="ECO:0000313" key="9">
    <source>
        <dbReference type="EMBL" id="EST10944.1"/>
    </source>
</evidence>
<name>V6J2F7_9BACL</name>
<reference evidence="9 10" key="1">
    <citation type="journal article" date="2013" name="Genome Announc.">
        <title>Genome Sequence of Sporolactobacillus laevolacticus DSM442, an Efficient Polymer-Grade D-Lactate Producer from Agricultural Waste Cottonseed as a Nitrogen Source.</title>
        <authorList>
            <person name="Wang H."/>
            <person name="Wang L."/>
            <person name="Ju J."/>
            <person name="Yu B."/>
            <person name="Ma Y."/>
        </authorList>
    </citation>
    <scope>NUCLEOTIDE SEQUENCE [LARGE SCALE GENOMIC DNA]</scope>
    <source>
        <strain evidence="9 10">DSM 442</strain>
    </source>
</reference>
<dbReference type="Pfam" id="PF00892">
    <property type="entry name" value="EamA"/>
    <property type="match status" value="2"/>
</dbReference>
<evidence type="ECO:0000256" key="1">
    <source>
        <dbReference type="ARBA" id="ARBA00004651"/>
    </source>
</evidence>
<dbReference type="InterPro" id="IPR050638">
    <property type="entry name" value="AA-Vitamin_Transporters"/>
</dbReference>
<feature type="transmembrane region" description="Helical" evidence="7">
    <location>
        <begin position="81"/>
        <end position="98"/>
    </location>
</feature>
<keyword evidence="6 7" id="KW-0472">Membrane</keyword>
<sequence length="260" mass="27827">MDAFIAPLLWGLLAFYNKPFPIFKYWKEFLVSGFYGVFAFSTLNYLGLQSISASQAGMISAGIPITILIFTPIFLKEKIKLKAWVGAIISIIGVILLIQGKQTASSEGSILGEIEILISCVAWGMYTVFGKKYVKRIDPLTLTAGAAFYGTLLSAISCIGTVDPSSIHMSPNAWLGIAYVSTFASVIAFVLWNAGVKIVGAGQAAPYINLLPVWTVLLGVLLLKEQISGITLVGGIITIIGAVLASGKNNAVKIQQKVNF</sequence>
<feature type="transmembrane region" description="Helical" evidence="7">
    <location>
        <begin position="110"/>
        <end position="129"/>
    </location>
</feature>
<protein>
    <recommendedName>
        <fullName evidence="8">EamA domain-containing protein</fullName>
    </recommendedName>
</protein>
<evidence type="ECO:0000256" key="3">
    <source>
        <dbReference type="ARBA" id="ARBA00022475"/>
    </source>
</evidence>
<comment type="similarity">
    <text evidence="2">Belongs to the EamA transporter family.</text>
</comment>
<gene>
    <name evidence="9" type="ORF">P343_15080</name>
</gene>
<dbReference type="AlphaFoldDB" id="V6J2F7"/>